<evidence type="ECO:0000313" key="2">
    <source>
        <dbReference type="EMBL" id="CAD6266565.1"/>
    </source>
</evidence>
<dbReference type="PANTHER" id="PTHR34190:SF4">
    <property type="entry name" value="EXPRESSED PROTEIN"/>
    <property type="match status" value="1"/>
</dbReference>
<reference evidence="2" key="1">
    <citation type="submission" date="2020-10" db="EMBL/GenBank/DDBJ databases">
        <authorList>
            <person name="Han B."/>
            <person name="Lu T."/>
            <person name="Zhao Q."/>
            <person name="Huang X."/>
            <person name="Zhao Y."/>
        </authorList>
    </citation>
    <scope>NUCLEOTIDE SEQUENCE</scope>
</reference>
<organism evidence="2 3">
    <name type="scientific">Miscanthus lutarioriparius</name>
    <dbReference type="NCBI Taxonomy" id="422564"/>
    <lineage>
        <taxon>Eukaryota</taxon>
        <taxon>Viridiplantae</taxon>
        <taxon>Streptophyta</taxon>
        <taxon>Embryophyta</taxon>
        <taxon>Tracheophyta</taxon>
        <taxon>Spermatophyta</taxon>
        <taxon>Magnoliopsida</taxon>
        <taxon>Liliopsida</taxon>
        <taxon>Poales</taxon>
        <taxon>Poaceae</taxon>
        <taxon>PACMAD clade</taxon>
        <taxon>Panicoideae</taxon>
        <taxon>Andropogonodae</taxon>
        <taxon>Andropogoneae</taxon>
        <taxon>Saccharinae</taxon>
        <taxon>Miscanthus</taxon>
    </lineage>
</organism>
<dbReference type="Proteomes" id="UP000604825">
    <property type="component" value="Unassembled WGS sequence"/>
</dbReference>
<keyword evidence="3" id="KW-1185">Reference proteome</keyword>
<comment type="caution">
    <text evidence="2">The sequence shown here is derived from an EMBL/GenBank/DDBJ whole genome shotgun (WGS) entry which is preliminary data.</text>
</comment>
<evidence type="ECO:0000313" key="3">
    <source>
        <dbReference type="Proteomes" id="UP000604825"/>
    </source>
</evidence>
<feature type="compositionally biased region" description="Basic and acidic residues" evidence="1">
    <location>
        <begin position="143"/>
        <end position="155"/>
    </location>
</feature>
<dbReference type="OrthoDB" id="783251at2759"/>
<evidence type="ECO:0000256" key="1">
    <source>
        <dbReference type="SAM" id="MobiDB-lite"/>
    </source>
</evidence>
<dbReference type="EMBL" id="CAJGYO010000014">
    <property type="protein sequence ID" value="CAD6266565.1"/>
    <property type="molecule type" value="Genomic_DNA"/>
</dbReference>
<sequence>MAATVARQPAAASMMARVDRLDLLLGYLEDMHRNGNGNALVLLVLPPHRRPPPATGGHRGLVIISSDDDDSAAASTPRGSKTWLRPRPAKKVLEEAQAKGSLIDRIAFLEHRVLKMEEDMEITPADEDKASHQARAMVGGYGHDTRKEKVHDPSSRKKKKGLKSLVKSCVRGNLKTKD</sequence>
<dbReference type="AlphaFoldDB" id="A0A811R8V8"/>
<dbReference type="PANTHER" id="PTHR34190">
    <property type="entry name" value="EXPRESSED PROTEIN"/>
    <property type="match status" value="1"/>
</dbReference>
<accession>A0A811R8V8</accession>
<name>A0A811R8V8_9POAL</name>
<proteinExistence type="predicted"/>
<feature type="region of interest" description="Disordered" evidence="1">
    <location>
        <begin position="124"/>
        <end position="178"/>
    </location>
</feature>
<gene>
    <name evidence="2" type="ORF">NCGR_LOCUS49870</name>
</gene>
<protein>
    <submittedName>
        <fullName evidence="2">Uncharacterized protein</fullName>
    </submittedName>
</protein>